<feature type="compositionally biased region" description="Polar residues" evidence="2">
    <location>
        <begin position="361"/>
        <end position="376"/>
    </location>
</feature>
<feature type="compositionally biased region" description="Polar residues" evidence="2">
    <location>
        <begin position="1206"/>
        <end position="1229"/>
    </location>
</feature>
<feature type="region of interest" description="Disordered" evidence="2">
    <location>
        <begin position="169"/>
        <end position="191"/>
    </location>
</feature>
<feature type="region of interest" description="Disordered" evidence="2">
    <location>
        <begin position="772"/>
        <end position="804"/>
    </location>
</feature>
<feature type="compositionally biased region" description="Polar residues" evidence="2">
    <location>
        <begin position="1"/>
        <end position="19"/>
    </location>
</feature>
<dbReference type="Proteomes" id="UP000009168">
    <property type="component" value="Unassembled WGS sequence"/>
</dbReference>
<dbReference type="EMBL" id="GG662665">
    <property type="protein sequence ID" value="EAR85504.2"/>
    <property type="molecule type" value="Genomic_DNA"/>
</dbReference>
<feature type="region of interest" description="Disordered" evidence="2">
    <location>
        <begin position="96"/>
        <end position="130"/>
    </location>
</feature>
<feature type="region of interest" description="Disordered" evidence="2">
    <location>
        <begin position="361"/>
        <end position="382"/>
    </location>
</feature>
<organism evidence="3 4">
    <name type="scientific">Tetrahymena thermophila (strain SB210)</name>
    <dbReference type="NCBI Taxonomy" id="312017"/>
    <lineage>
        <taxon>Eukaryota</taxon>
        <taxon>Sar</taxon>
        <taxon>Alveolata</taxon>
        <taxon>Ciliophora</taxon>
        <taxon>Intramacronucleata</taxon>
        <taxon>Oligohymenophorea</taxon>
        <taxon>Hymenostomatida</taxon>
        <taxon>Tetrahymenina</taxon>
        <taxon>Tetrahymenidae</taxon>
        <taxon>Tetrahymena</taxon>
    </lineage>
</organism>
<keyword evidence="1" id="KW-0175">Coiled coil</keyword>
<accession>I7MGV6</accession>
<feature type="compositionally biased region" description="Low complexity" evidence="2">
    <location>
        <begin position="772"/>
        <end position="784"/>
    </location>
</feature>
<evidence type="ECO:0000313" key="4">
    <source>
        <dbReference type="Proteomes" id="UP000009168"/>
    </source>
</evidence>
<feature type="region of interest" description="Disordered" evidence="2">
    <location>
        <begin position="1187"/>
        <end position="1229"/>
    </location>
</feature>
<feature type="compositionally biased region" description="Low complexity" evidence="2">
    <location>
        <begin position="545"/>
        <end position="560"/>
    </location>
</feature>
<gene>
    <name evidence="3" type="ORF">TTHERM_00442540</name>
</gene>
<dbReference type="InParanoid" id="I7MGV6"/>
<feature type="compositionally biased region" description="Polar residues" evidence="2">
    <location>
        <begin position="561"/>
        <end position="579"/>
    </location>
</feature>
<evidence type="ECO:0000256" key="2">
    <source>
        <dbReference type="SAM" id="MobiDB-lite"/>
    </source>
</evidence>
<feature type="coiled-coil region" evidence="1">
    <location>
        <begin position="593"/>
        <end position="653"/>
    </location>
</feature>
<feature type="compositionally biased region" description="Polar residues" evidence="2">
    <location>
        <begin position="177"/>
        <end position="188"/>
    </location>
</feature>
<proteinExistence type="predicted"/>
<feature type="compositionally biased region" description="Polar residues" evidence="2">
    <location>
        <begin position="794"/>
        <end position="804"/>
    </location>
</feature>
<feature type="region of interest" description="Disordered" evidence="2">
    <location>
        <begin position="296"/>
        <end position="333"/>
    </location>
</feature>
<feature type="compositionally biased region" description="Polar residues" evidence="2">
    <location>
        <begin position="102"/>
        <end position="112"/>
    </location>
</feature>
<evidence type="ECO:0000313" key="3">
    <source>
        <dbReference type="EMBL" id="EAR85504.2"/>
    </source>
</evidence>
<dbReference type="GeneID" id="7837429"/>
<sequence length="1472" mass="172502">MSVKGSNNSFHNPQNQQQGQEKDENQNIRQNSVVHFANDIPLVVVEIPLNGKIAKLPIFEFSSPDNLASQFCRKYQLDEKLKKPIKKMIEKQMQEALKAKSKQNSIDSADNHQNNKKLQKSQSTVQISQNQNQQNYMPQQLADNQLNQRDNYQGKYINNLNEQNINNEEYREEQKASKNNFSSSNRNYNKNEQHLGENQNELQQNNKKHKVQIQPDHQIKNAENQHQSFQKLKHKDFFTENSETENELSDVADLRKPAIKPVKNINQANFQQKTLQKNKQSQSSAQLLREQNYEMKEKEQPYQQSTFQDTQQSRNSNRYENTPNIITQQTQTRSILKQNKSQENLFKNNEFLNAQDQRQVHKNLQSQNDSNSNIKDNIQRSDNSRYLKSNNQEEVSLNNRQQQIVHLNPKINDQVEEEKEETFQIQKNKKVQNITRGSQKEIIQNDRKQQNIYEIHNQNLINKVVEQQVYKNTLKNDQESAQFTFNEDESNDNEDPIQNRDFKIKRDINQNEKLIHNQHFKNSKQNLDSHQNNIHKKDSDSDEVSQNQTNKNFNKQQQSQEVKSNISVNQEKPKQNINQKQEKMIYQDTQEMNQNENEEEDTEVDELQKIQKQNKQNTLLNQNKNLQNQFTKNKKIQNKNNEEFQNYDQINNQDSYENTENDNDHFNQVDEAQDLVQNPQLLNLLSKPIKRAPNGVLQRQQKNAIAEGNENHNLKAKPFVQNKIKDDTFNSNNVFNIITLDQQNEVSDFVSDNLKAINQGLAQQNQPQAIQINPNSNNAISPQSYMSPPPQRYLSPSSNSNFSNTQQIQQPNIYMSPKTQFQQNVYRQANNAIPQDNNNFFTTQNNNINQQVNRQINPQHPSEFYQNNQNQIPYYQNQMLSPLNKNYQGLNYQENTFYQNQVYQQNLSSPHQQNKFNQFPPNNQNIANLPLNQSFLSSNNNNTINTSINGSLINKSFTPRRKIFEENNQFFRNQPILPQNIIYDQRINEQQYQQQYVTPIKNGSSTPMRYRNQENTQFQQQQRQQFIYPSRSISPNGNNNYINKNFSYQQQLPLNQQSLQFTSSSQANYNRNGFVNQSNLQNIPKINTPFQQQVFEQQQQQNFITQQHQIQNNQMIVQQQPQQVYGQAPQYLQQNQNQISQPIYKQNFQNNTIENQSKSPRSQVALPQDQRAYKNNNHFQGNTEVYQKSLDTPSPNFAPDIEKSTQKSNIQSNNGNRSPSPTQIKSANNNFNYKNLNIPLFEKIKLQQQEQFKQMGLDNNMQQTSQNASNIIAIQPTSVISTDKIGGEKVNNQLTQQYHKNLVQQKDYYVIDDIKSSGIREEDIFESNQQNVSQRTSVKIDESEHIQNGILFSLNANYQEKKQSINSNIKELFSLLDSKNQGWISQQQIDFSKLPPHFQLRLELNQLLEELFQQFKTVDIDSFSGIITSKYPQVMQHCNTIFNTTKSQNNILPQQQIRPPSFGLSKDTPVFQ</sequence>
<protein>
    <submittedName>
        <fullName evidence="3">Endo-1,4-beta-xylanase xylA, putative</fullName>
    </submittedName>
</protein>
<dbReference type="KEGG" id="tet:TTHERM_00442540"/>
<evidence type="ECO:0000256" key="1">
    <source>
        <dbReference type="SAM" id="Coils"/>
    </source>
</evidence>
<dbReference type="RefSeq" id="XP_001033167.2">
    <property type="nucleotide sequence ID" value="XM_001033167.3"/>
</dbReference>
<name>I7MGV6_TETTS</name>
<feature type="region of interest" description="Disordered" evidence="2">
    <location>
        <begin position="522"/>
        <end position="580"/>
    </location>
</feature>
<feature type="compositionally biased region" description="Polar residues" evidence="2">
    <location>
        <begin position="523"/>
        <end position="532"/>
    </location>
</feature>
<keyword evidence="4" id="KW-1185">Reference proteome</keyword>
<reference evidence="4" key="1">
    <citation type="journal article" date="2006" name="PLoS Biol.">
        <title>Macronuclear genome sequence of the ciliate Tetrahymena thermophila, a model eukaryote.</title>
        <authorList>
            <person name="Eisen J.A."/>
            <person name="Coyne R.S."/>
            <person name="Wu M."/>
            <person name="Wu D."/>
            <person name="Thiagarajan M."/>
            <person name="Wortman J.R."/>
            <person name="Badger J.H."/>
            <person name="Ren Q."/>
            <person name="Amedeo P."/>
            <person name="Jones K.M."/>
            <person name="Tallon L.J."/>
            <person name="Delcher A.L."/>
            <person name="Salzberg S.L."/>
            <person name="Silva J.C."/>
            <person name="Haas B.J."/>
            <person name="Majoros W.H."/>
            <person name="Farzad M."/>
            <person name="Carlton J.M."/>
            <person name="Smith R.K. Jr."/>
            <person name="Garg J."/>
            <person name="Pearlman R.E."/>
            <person name="Karrer K.M."/>
            <person name="Sun L."/>
            <person name="Manning G."/>
            <person name="Elde N.C."/>
            <person name="Turkewitz A.P."/>
            <person name="Asai D.J."/>
            <person name="Wilkes D.E."/>
            <person name="Wang Y."/>
            <person name="Cai H."/>
            <person name="Collins K."/>
            <person name="Stewart B.A."/>
            <person name="Lee S.R."/>
            <person name="Wilamowska K."/>
            <person name="Weinberg Z."/>
            <person name="Ruzzo W.L."/>
            <person name="Wloga D."/>
            <person name="Gaertig J."/>
            <person name="Frankel J."/>
            <person name="Tsao C.-C."/>
            <person name="Gorovsky M.A."/>
            <person name="Keeling P.J."/>
            <person name="Waller R.F."/>
            <person name="Patron N.J."/>
            <person name="Cherry J.M."/>
            <person name="Stover N.A."/>
            <person name="Krieger C.J."/>
            <person name="del Toro C."/>
            <person name="Ryder H.F."/>
            <person name="Williamson S.C."/>
            <person name="Barbeau R.A."/>
            <person name="Hamilton E.P."/>
            <person name="Orias E."/>
        </authorList>
    </citation>
    <scope>NUCLEOTIDE SEQUENCE [LARGE SCALE GENOMIC DNA]</scope>
    <source>
        <strain evidence="4">SB210</strain>
    </source>
</reference>
<feature type="region of interest" description="Disordered" evidence="2">
    <location>
        <begin position="1"/>
        <end position="24"/>
    </location>
</feature>
<feature type="compositionally biased region" description="Polar residues" evidence="2">
    <location>
        <begin position="301"/>
        <end position="326"/>
    </location>
</feature>